<name>A0A1R1SLQ0_9ACTN</name>
<evidence type="ECO:0000313" key="2">
    <source>
        <dbReference type="EMBL" id="OMI39241.1"/>
    </source>
</evidence>
<dbReference type="EMBL" id="ASQP01000172">
    <property type="protein sequence ID" value="OMI39241.1"/>
    <property type="molecule type" value="Genomic_DNA"/>
</dbReference>
<reference evidence="2 3" key="1">
    <citation type="submission" date="2013-05" db="EMBL/GenBank/DDBJ databases">
        <title>Genome sequence of Streptomyces sparsogenes DSM 40356.</title>
        <authorList>
            <person name="Coyne S."/>
            <person name="Seebeck F.P."/>
        </authorList>
    </citation>
    <scope>NUCLEOTIDE SEQUENCE [LARGE SCALE GENOMIC DNA]</scope>
    <source>
        <strain evidence="2 3">DSM 40356</strain>
    </source>
</reference>
<feature type="region of interest" description="Disordered" evidence="1">
    <location>
        <begin position="116"/>
        <end position="146"/>
    </location>
</feature>
<evidence type="ECO:0000313" key="3">
    <source>
        <dbReference type="Proteomes" id="UP000186168"/>
    </source>
</evidence>
<organism evidence="2 3">
    <name type="scientific">Streptomyces sparsogenes DSM 40356</name>
    <dbReference type="NCBI Taxonomy" id="1331668"/>
    <lineage>
        <taxon>Bacteria</taxon>
        <taxon>Bacillati</taxon>
        <taxon>Actinomycetota</taxon>
        <taxon>Actinomycetes</taxon>
        <taxon>Kitasatosporales</taxon>
        <taxon>Streptomycetaceae</taxon>
        <taxon>Streptomyces</taxon>
    </lineage>
</organism>
<dbReference type="Proteomes" id="UP000186168">
    <property type="component" value="Unassembled WGS sequence"/>
</dbReference>
<evidence type="ECO:0000256" key="1">
    <source>
        <dbReference type="SAM" id="MobiDB-lite"/>
    </source>
</evidence>
<sequence length="183" mass="17495">MDLEAGESAPGEFGAHRGEDGVAPVGHVGRVAGARVAVGAGEDEGAARGAAQDADAQLFRTGVRDGVGDLDGPAHGGRQVEVHPPPAARRGAGVGAVGDLGVAPAGGAVGDRTEVEVQGGEPGRGLGAPAVQEEPDGMGDGLAVGAPGRQIAGVRAEAGGVVGDPALQVGAGRRGRPAAPVAP</sequence>
<protein>
    <submittedName>
        <fullName evidence="2">Uncharacterized protein</fullName>
    </submittedName>
</protein>
<dbReference type="AlphaFoldDB" id="A0A1R1SLQ0"/>
<feature type="region of interest" description="Disordered" evidence="1">
    <location>
        <begin position="1"/>
        <end position="25"/>
    </location>
</feature>
<feature type="region of interest" description="Disordered" evidence="1">
    <location>
        <begin position="63"/>
        <end position="95"/>
    </location>
</feature>
<accession>A0A1R1SLQ0</accession>
<keyword evidence="3" id="KW-1185">Reference proteome</keyword>
<gene>
    <name evidence="2" type="ORF">SPAR_11930</name>
</gene>
<comment type="caution">
    <text evidence="2">The sequence shown here is derived from an EMBL/GenBank/DDBJ whole genome shotgun (WGS) entry which is preliminary data.</text>
</comment>
<proteinExistence type="predicted"/>